<protein>
    <submittedName>
        <fullName evidence="2">Uncharacterized protein</fullName>
    </submittedName>
</protein>
<gene>
    <name evidence="2" type="ORF">SAMN05216243_1210</name>
</gene>
<proteinExistence type="predicted"/>
<evidence type="ECO:0000256" key="1">
    <source>
        <dbReference type="SAM" id="MobiDB-lite"/>
    </source>
</evidence>
<sequence>MGYMLPVQLYQYQDYQERVTRTKQRPFYIDGVYKANFSTRHKEIEAEESRKDSHNHQDVQPSHHSLYAPRTIHKPIITEKVYADVTGKGRLFSETI</sequence>
<organism evidence="2 3">
    <name type="scientific">Sediminibacillus albus</name>
    <dbReference type="NCBI Taxonomy" id="407036"/>
    <lineage>
        <taxon>Bacteria</taxon>
        <taxon>Bacillati</taxon>
        <taxon>Bacillota</taxon>
        <taxon>Bacilli</taxon>
        <taxon>Bacillales</taxon>
        <taxon>Bacillaceae</taxon>
        <taxon>Sediminibacillus</taxon>
    </lineage>
</organism>
<feature type="region of interest" description="Disordered" evidence="1">
    <location>
        <begin position="43"/>
        <end position="68"/>
    </location>
</feature>
<dbReference type="RefSeq" id="WP_093211958.1">
    <property type="nucleotide sequence ID" value="NZ_FNFL01000001.1"/>
</dbReference>
<reference evidence="2 3" key="1">
    <citation type="submission" date="2016-10" db="EMBL/GenBank/DDBJ databases">
        <authorList>
            <person name="de Groot N.N."/>
        </authorList>
    </citation>
    <scope>NUCLEOTIDE SEQUENCE [LARGE SCALE GENOMIC DNA]</scope>
    <source>
        <strain evidence="2 3">CGMCC 1.6502</strain>
    </source>
</reference>
<dbReference type="AlphaFoldDB" id="A0A1G8X7W9"/>
<evidence type="ECO:0000313" key="3">
    <source>
        <dbReference type="Proteomes" id="UP000198694"/>
    </source>
</evidence>
<evidence type="ECO:0000313" key="2">
    <source>
        <dbReference type="EMBL" id="SDJ86541.1"/>
    </source>
</evidence>
<feature type="compositionally biased region" description="Basic and acidic residues" evidence="1">
    <location>
        <begin position="43"/>
        <end position="57"/>
    </location>
</feature>
<dbReference type="OrthoDB" id="2706316at2"/>
<name>A0A1G8X7W9_9BACI</name>
<accession>A0A1G8X7W9</accession>
<dbReference type="STRING" id="407036.SAMN05216243_1210"/>
<dbReference type="Proteomes" id="UP000198694">
    <property type="component" value="Unassembled WGS sequence"/>
</dbReference>
<keyword evidence="3" id="KW-1185">Reference proteome</keyword>
<dbReference type="EMBL" id="FNFL01000001">
    <property type="protein sequence ID" value="SDJ86541.1"/>
    <property type="molecule type" value="Genomic_DNA"/>
</dbReference>